<dbReference type="InterPro" id="IPR018704">
    <property type="entry name" value="SecYEG/CpoB_TPR"/>
</dbReference>
<evidence type="ECO:0000313" key="5">
    <source>
        <dbReference type="Proteomes" id="UP000535182"/>
    </source>
</evidence>
<feature type="domain" description="Ancillary SecYEG translocon subunit/Cell division coordinator CpoB TPR" evidence="3">
    <location>
        <begin position="65"/>
        <end position="274"/>
    </location>
</feature>
<accession>A0A9X0QGW3</accession>
<evidence type="ECO:0000256" key="1">
    <source>
        <dbReference type="SAM" id="MobiDB-lite"/>
    </source>
</evidence>
<reference evidence="4 5" key="1">
    <citation type="submission" date="2020-08" db="EMBL/GenBank/DDBJ databases">
        <title>Genomic Encyclopedia of Type Strains, Phase IV (KMG-V): Genome sequencing to study the core and pangenomes of soil and plant-associated prokaryotes.</title>
        <authorList>
            <person name="Whitman W."/>
        </authorList>
    </citation>
    <scope>NUCLEOTIDE SEQUENCE [LARGE SCALE GENOMIC DNA]</scope>
    <source>
        <strain evidence="4 5">X5P2</strain>
    </source>
</reference>
<protein>
    <submittedName>
        <fullName evidence="4">Tetratricopeptide (TPR) repeat protein</fullName>
    </submittedName>
</protein>
<keyword evidence="2" id="KW-1133">Transmembrane helix</keyword>
<dbReference type="InterPro" id="IPR011990">
    <property type="entry name" value="TPR-like_helical_dom_sf"/>
</dbReference>
<organism evidence="4 5">
    <name type="scientific">Tunturiibacter gelidiferens</name>
    <dbReference type="NCBI Taxonomy" id="3069689"/>
    <lineage>
        <taxon>Bacteria</taxon>
        <taxon>Pseudomonadati</taxon>
        <taxon>Acidobacteriota</taxon>
        <taxon>Terriglobia</taxon>
        <taxon>Terriglobales</taxon>
        <taxon>Acidobacteriaceae</taxon>
        <taxon>Tunturiibacter</taxon>
    </lineage>
</organism>
<feature type="region of interest" description="Disordered" evidence="1">
    <location>
        <begin position="265"/>
        <end position="287"/>
    </location>
</feature>
<dbReference type="AlphaFoldDB" id="A0A9X0QGW3"/>
<keyword evidence="2" id="KW-0812">Transmembrane</keyword>
<dbReference type="Gene3D" id="1.25.40.10">
    <property type="entry name" value="Tetratricopeptide repeat domain"/>
    <property type="match status" value="1"/>
</dbReference>
<dbReference type="EMBL" id="JACHEB010000008">
    <property type="protein sequence ID" value="MBB5330015.1"/>
    <property type="molecule type" value="Genomic_DNA"/>
</dbReference>
<proteinExistence type="predicted"/>
<feature type="transmembrane region" description="Helical" evidence="2">
    <location>
        <begin position="73"/>
        <end position="94"/>
    </location>
</feature>
<dbReference type="Proteomes" id="UP000535182">
    <property type="component" value="Unassembled WGS sequence"/>
</dbReference>
<dbReference type="Pfam" id="PF09976">
    <property type="entry name" value="TPR_21"/>
    <property type="match status" value="1"/>
</dbReference>
<keyword evidence="5" id="KW-1185">Reference proteome</keyword>
<name>A0A9X0QGW3_9BACT</name>
<dbReference type="SUPFAM" id="SSF48452">
    <property type="entry name" value="TPR-like"/>
    <property type="match status" value="1"/>
</dbReference>
<evidence type="ECO:0000256" key="2">
    <source>
        <dbReference type="SAM" id="Phobius"/>
    </source>
</evidence>
<evidence type="ECO:0000313" key="4">
    <source>
        <dbReference type="EMBL" id="MBB5330015.1"/>
    </source>
</evidence>
<comment type="caution">
    <text evidence="4">The sequence shown here is derived from an EMBL/GenBank/DDBJ whole genome shotgun (WGS) entry which is preliminary data.</text>
</comment>
<gene>
    <name evidence="4" type="ORF">HDF14_003644</name>
</gene>
<sequence length="287" mass="30570">MSFTHTPIAGADRLKVLRRDFAQLVLLKRQTATSKKEEQDKVDQQTKQALKHDQFVDTTQHGLEWASENRRSLIVTSAIVVAAILAVVAGALIYNSRANQASVAFGAAMQAYQTPLASPGQQVPPGVKTYASATERAKAANDLFNGVADKYGMTPDGRVARYFAGLTYMEEGQNGPAESTLKQVASGWNGDLAALAKISLAQLYRQTGRDSQAVDLYNELTAKPTTTVPAGLAQLQLAELYEAQGKPELAKKIYAQLKDKDAKGPAGTLAAQKLNPAQTGPGGPGGQ</sequence>
<dbReference type="RefSeq" id="WP_221304749.1">
    <property type="nucleotide sequence ID" value="NZ_JACHEB010000008.1"/>
</dbReference>
<keyword evidence="2" id="KW-0472">Membrane</keyword>
<evidence type="ECO:0000259" key="3">
    <source>
        <dbReference type="Pfam" id="PF09976"/>
    </source>
</evidence>